<dbReference type="KEGG" id="rsz:130512570"/>
<dbReference type="CDD" id="cd04476">
    <property type="entry name" value="RPA1_DBD_C"/>
    <property type="match status" value="1"/>
</dbReference>
<keyword evidence="2" id="KW-0479">Metal-binding</keyword>
<dbReference type="RefSeq" id="XP_056866662.1">
    <property type="nucleotide sequence ID" value="XM_057010682.1"/>
</dbReference>
<dbReference type="Proteomes" id="UP000504610">
    <property type="component" value="Chromosome 5"/>
</dbReference>
<dbReference type="PANTHER" id="PTHR47165:SF4">
    <property type="entry name" value="OS03G0429900 PROTEIN"/>
    <property type="match status" value="1"/>
</dbReference>
<keyword evidence="5" id="KW-0238">DNA-binding</keyword>
<evidence type="ECO:0000313" key="8">
    <source>
        <dbReference type="Proteomes" id="UP000504610"/>
    </source>
</evidence>
<evidence type="ECO:0000259" key="6">
    <source>
        <dbReference type="Pfam" id="PF02721"/>
    </source>
</evidence>
<evidence type="ECO:0000256" key="2">
    <source>
        <dbReference type="ARBA" id="ARBA00022723"/>
    </source>
</evidence>
<dbReference type="CDD" id="cd04480">
    <property type="entry name" value="RPA1_DBD_A_like"/>
    <property type="match status" value="1"/>
</dbReference>
<dbReference type="InterPro" id="IPR012340">
    <property type="entry name" value="NA-bd_OB-fold"/>
</dbReference>
<name>A0A9W3DRY5_RAPSA</name>
<evidence type="ECO:0000256" key="4">
    <source>
        <dbReference type="ARBA" id="ARBA00022833"/>
    </source>
</evidence>
<gene>
    <name evidence="9" type="primary">LOC130512570</name>
</gene>
<dbReference type="GO" id="GO:0003677">
    <property type="term" value="F:DNA binding"/>
    <property type="evidence" value="ECO:0007669"/>
    <property type="project" value="UniProtKB-KW"/>
</dbReference>
<dbReference type="OrthoDB" id="1112586at2759"/>
<evidence type="ECO:0000256" key="3">
    <source>
        <dbReference type="ARBA" id="ARBA00022771"/>
    </source>
</evidence>
<dbReference type="GeneID" id="130512570"/>
<feature type="domain" description="Replication factor A C-terminal" evidence="7">
    <location>
        <begin position="284"/>
        <end position="405"/>
    </location>
</feature>
<dbReference type="CDD" id="cd04481">
    <property type="entry name" value="RPA1_DBD_B_like"/>
    <property type="match status" value="1"/>
</dbReference>
<keyword evidence="8" id="KW-1185">Reference proteome</keyword>
<dbReference type="Gene3D" id="2.40.50.140">
    <property type="entry name" value="Nucleic acid-binding proteins"/>
    <property type="match status" value="3"/>
</dbReference>
<accession>A0A9W3DRY5</accession>
<dbReference type="InterPro" id="IPR003871">
    <property type="entry name" value="RFA1B/D_OB_1st"/>
</dbReference>
<protein>
    <submittedName>
        <fullName evidence="9">Replication protein A 70 kDa DNA-binding subunit B-like</fullName>
    </submittedName>
</protein>
<reference evidence="8" key="1">
    <citation type="journal article" date="2019" name="Database">
        <title>The radish genome database (RadishGD): an integrated information resource for radish genomics.</title>
        <authorList>
            <person name="Yu H.J."/>
            <person name="Baek S."/>
            <person name="Lee Y.J."/>
            <person name="Cho A."/>
            <person name="Mun J.H."/>
        </authorList>
    </citation>
    <scope>NUCLEOTIDE SEQUENCE [LARGE SCALE GENOMIC DNA]</scope>
    <source>
        <strain evidence="8">cv. WK10039</strain>
    </source>
</reference>
<dbReference type="PANTHER" id="PTHR47165">
    <property type="entry name" value="OS03G0429900 PROTEIN"/>
    <property type="match status" value="1"/>
</dbReference>
<dbReference type="InterPro" id="IPR013955">
    <property type="entry name" value="Rep_factor-A_C"/>
</dbReference>
<sequence>MGSIINISNVSDIKPYKPEWRVEVKVLHKWVSFSLQYGASIEMGVKIHASCRQSLMPKLETIFRVGEWIVVTNFALVTAFGLYRTTSHLYKMVFRNETTITDSSLHCDNMFLDLYDFENMLNGSHDTRFLIDVMGEVLDLGVFNNVQNGRTEVNKVEFTLRDIKDNRIHCCIMGRSAHILADDAHKLNNGDICLIRFAKLQNLAGKIQVSNAFDCSLVLINPSIEEARALNRRFNGDESSGVKTIIHQAASDKIEIQNKRHKWSQSPFNTIHEMIRTAKGEHCRVICTIYAIDTMTGWYYFACVVCNNKVSKSRIAFDELDVQKWWCEFCECSVLKVSPRFNLNLLVQDLTGESKFSLLDSEATYIVKSSAAKVLNGCLDENEMKDILPSAIVDIVGKTYGFGISVDDNNGSLGIQFNAIKVWNLNDIMWKRIKSLHQMSTSSRKKRCIILNEVENKDFQGDEDHKSG</sequence>
<dbReference type="Pfam" id="PF08646">
    <property type="entry name" value="Rep_fac-A_C"/>
    <property type="match status" value="1"/>
</dbReference>
<dbReference type="AlphaFoldDB" id="A0A9W3DRY5"/>
<proteinExistence type="inferred from homology"/>
<dbReference type="GO" id="GO:0008270">
    <property type="term" value="F:zinc ion binding"/>
    <property type="evidence" value="ECO:0007669"/>
    <property type="project" value="UniProtKB-KW"/>
</dbReference>
<keyword evidence="3" id="KW-0863">Zinc-finger</keyword>
<evidence type="ECO:0000313" key="9">
    <source>
        <dbReference type="RefSeq" id="XP_056866662.1"/>
    </source>
</evidence>
<dbReference type="InterPro" id="IPR047192">
    <property type="entry name" value="Euk_RPA1_DBD_C"/>
</dbReference>
<comment type="similarity">
    <text evidence="1">Belongs to the replication factor A protein 1 family.</text>
</comment>
<reference evidence="9" key="2">
    <citation type="submission" date="2025-08" db="UniProtKB">
        <authorList>
            <consortium name="RefSeq"/>
        </authorList>
    </citation>
    <scope>IDENTIFICATION</scope>
    <source>
        <tissue evidence="9">Leaf</tissue>
    </source>
</reference>
<dbReference type="Pfam" id="PF02721">
    <property type="entry name" value="DUF223"/>
    <property type="match status" value="1"/>
</dbReference>
<dbReference type="SUPFAM" id="SSF50249">
    <property type="entry name" value="Nucleic acid-binding proteins"/>
    <property type="match status" value="3"/>
</dbReference>
<feature type="domain" description="Replication protein A 70 kDa DNA-binding subunit B/D first OB fold" evidence="6">
    <location>
        <begin position="8"/>
        <end position="102"/>
    </location>
</feature>
<organism evidence="8 9">
    <name type="scientific">Raphanus sativus</name>
    <name type="common">Radish</name>
    <name type="synonym">Raphanus raphanistrum var. sativus</name>
    <dbReference type="NCBI Taxonomy" id="3726"/>
    <lineage>
        <taxon>Eukaryota</taxon>
        <taxon>Viridiplantae</taxon>
        <taxon>Streptophyta</taxon>
        <taxon>Embryophyta</taxon>
        <taxon>Tracheophyta</taxon>
        <taxon>Spermatophyta</taxon>
        <taxon>Magnoliopsida</taxon>
        <taxon>eudicotyledons</taxon>
        <taxon>Gunneridae</taxon>
        <taxon>Pentapetalae</taxon>
        <taxon>rosids</taxon>
        <taxon>malvids</taxon>
        <taxon>Brassicales</taxon>
        <taxon>Brassicaceae</taxon>
        <taxon>Brassiceae</taxon>
        <taxon>Raphanus</taxon>
    </lineage>
</organism>
<evidence type="ECO:0000259" key="7">
    <source>
        <dbReference type="Pfam" id="PF08646"/>
    </source>
</evidence>
<keyword evidence="4" id="KW-0862">Zinc</keyword>
<evidence type="ECO:0000256" key="5">
    <source>
        <dbReference type="ARBA" id="ARBA00023125"/>
    </source>
</evidence>
<evidence type="ECO:0000256" key="1">
    <source>
        <dbReference type="ARBA" id="ARBA00005690"/>
    </source>
</evidence>